<evidence type="ECO:0000256" key="6">
    <source>
        <dbReference type="ARBA" id="ARBA00022989"/>
    </source>
</evidence>
<evidence type="ECO:0000256" key="1">
    <source>
        <dbReference type="ARBA" id="ARBA00002578"/>
    </source>
</evidence>
<keyword evidence="11" id="KW-0966">Cell projection</keyword>
<feature type="transmembrane region" description="Helical" evidence="10">
    <location>
        <begin position="167"/>
        <end position="199"/>
    </location>
</feature>
<keyword evidence="11" id="KW-0282">Flagellum</keyword>
<dbReference type="PANTHER" id="PTHR30065:SF8">
    <property type="entry name" value="FLAGELLAR BIOSYNTHETIC PROTEIN FLIR"/>
    <property type="match status" value="1"/>
</dbReference>
<evidence type="ECO:0000256" key="7">
    <source>
        <dbReference type="ARBA" id="ARBA00023136"/>
    </source>
</evidence>
<evidence type="ECO:0000313" key="12">
    <source>
        <dbReference type="Proteomes" id="UP001320119"/>
    </source>
</evidence>
<dbReference type="AlphaFoldDB" id="A0AAN1WJT3"/>
<dbReference type="Pfam" id="PF01311">
    <property type="entry name" value="Bac_export_1"/>
    <property type="match status" value="1"/>
</dbReference>
<feature type="transmembrane region" description="Helical" evidence="10">
    <location>
        <begin position="124"/>
        <end position="147"/>
    </location>
</feature>
<evidence type="ECO:0000256" key="4">
    <source>
        <dbReference type="ARBA" id="ARBA00022475"/>
    </source>
</evidence>
<dbReference type="NCBIfam" id="TIGR01400">
    <property type="entry name" value="fliR"/>
    <property type="match status" value="1"/>
</dbReference>
<comment type="subcellular location">
    <subcellularLocation>
        <location evidence="10">Cell membrane</location>
        <topology evidence="10">Multi-pass membrane protein</topology>
    </subcellularLocation>
    <subcellularLocation>
        <location evidence="10">Bacterial flagellum basal body</location>
    </subcellularLocation>
</comment>
<comment type="similarity">
    <text evidence="2 10">Belongs to the FliR/MopE/SpaR family.</text>
</comment>
<accession>A0AAN1WJT3</accession>
<feature type="transmembrane region" description="Helical" evidence="10">
    <location>
        <begin position="39"/>
        <end position="58"/>
    </location>
</feature>
<evidence type="ECO:0000313" key="11">
    <source>
        <dbReference type="EMBL" id="BCD98946.1"/>
    </source>
</evidence>
<feature type="transmembrane region" description="Helical" evidence="10">
    <location>
        <begin position="78"/>
        <end position="103"/>
    </location>
</feature>
<dbReference type="InterPro" id="IPR002010">
    <property type="entry name" value="T3SS_IM_R"/>
</dbReference>
<evidence type="ECO:0000256" key="5">
    <source>
        <dbReference type="ARBA" id="ARBA00022692"/>
    </source>
</evidence>
<dbReference type="GO" id="GO:0044780">
    <property type="term" value="P:bacterial-type flagellum assembly"/>
    <property type="evidence" value="ECO:0007669"/>
    <property type="project" value="UniProtKB-UniRule"/>
</dbReference>
<dbReference type="RefSeq" id="WP_236983693.1">
    <property type="nucleotide sequence ID" value="NZ_AP023086.1"/>
</dbReference>
<feature type="transmembrane region" description="Helical" evidence="10">
    <location>
        <begin position="211"/>
        <end position="231"/>
    </location>
</feature>
<sequence length="254" mass="27661">MNFTFSEIDALFQMYLMPFFRIGALFLTMPVIGTRVLPARSRVIMAFVITIIVAPLIPQQDAPPILSVFMLGTIGAELLVGGAVGFVFQVVFQCFVLSGQLIAMKIGLGFASMNDPVNGVQTTVISQFYLVAATLLFIAFDGHLVLLELVVESFYSVKLGDYGAIEFYAIAGLGTWLFTSALLMSIALLTALLLVNIAFGIMSRAAPQLNIFAVGFPFTLTLGMILIYIGLGGMLEYFERIVGDGFMFVRNMVN</sequence>
<dbReference type="Proteomes" id="UP001320119">
    <property type="component" value="Chromosome"/>
</dbReference>
<organism evidence="11 12">
    <name type="scientific">Marinagarivorans cellulosilyticus</name>
    <dbReference type="NCBI Taxonomy" id="2721545"/>
    <lineage>
        <taxon>Bacteria</taxon>
        <taxon>Pseudomonadati</taxon>
        <taxon>Pseudomonadota</taxon>
        <taxon>Gammaproteobacteria</taxon>
        <taxon>Cellvibrionales</taxon>
        <taxon>Cellvibrionaceae</taxon>
        <taxon>Marinagarivorans</taxon>
    </lineage>
</organism>
<proteinExistence type="inferred from homology"/>
<dbReference type="GO" id="GO:0005886">
    <property type="term" value="C:plasma membrane"/>
    <property type="evidence" value="ECO:0007669"/>
    <property type="project" value="UniProtKB-SubCell"/>
</dbReference>
<name>A0AAN1WJT3_9GAMM</name>
<dbReference type="EMBL" id="AP023086">
    <property type="protein sequence ID" value="BCD98946.1"/>
    <property type="molecule type" value="Genomic_DNA"/>
</dbReference>
<dbReference type="GO" id="GO:0006605">
    <property type="term" value="P:protein targeting"/>
    <property type="evidence" value="ECO:0007669"/>
    <property type="project" value="UniProtKB-UniRule"/>
</dbReference>
<keyword evidence="12" id="KW-1185">Reference proteome</keyword>
<reference evidence="11 12" key="1">
    <citation type="journal article" date="2022" name="IScience">
        <title>An ultrasensitive nanofiber-based assay for enzymatic hydrolysis and deep-sea microbial degradation of cellulose.</title>
        <authorList>
            <person name="Tsudome M."/>
            <person name="Tachioka M."/>
            <person name="Miyazaki M."/>
            <person name="Uchimura K."/>
            <person name="Tsuda M."/>
            <person name="Takaki Y."/>
            <person name="Deguchi S."/>
        </authorList>
    </citation>
    <scope>NUCLEOTIDE SEQUENCE [LARGE SCALE GENOMIC DNA]</scope>
    <source>
        <strain evidence="11 12">GE09</strain>
    </source>
</reference>
<dbReference type="PRINTS" id="PR00953">
    <property type="entry name" value="TYPE3IMRPROT"/>
</dbReference>
<evidence type="ECO:0000256" key="10">
    <source>
        <dbReference type="RuleBase" id="RU362071"/>
    </source>
</evidence>
<dbReference type="PANTHER" id="PTHR30065">
    <property type="entry name" value="FLAGELLAR BIOSYNTHETIC PROTEIN FLIR"/>
    <property type="match status" value="1"/>
</dbReference>
<keyword evidence="8 10" id="KW-0975">Bacterial flagellum</keyword>
<dbReference type="GO" id="GO:0009425">
    <property type="term" value="C:bacterial-type flagellum basal body"/>
    <property type="evidence" value="ECO:0007669"/>
    <property type="project" value="UniProtKB-SubCell"/>
</dbReference>
<keyword evidence="6 10" id="KW-1133">Transmembrane helix</keyword>
<gene>
    <name evidence="11" type="ORF">MARGE09_P3147</name>
</gene>
<evidence type="ECO:0000256" key="3">
    <source>
        <dbReference type="ARBA" id="ARBA00021717"/>
    </source>
</evidence>
<evidence type="ECO:0000256" key="2">
    <source>
        <dbReference type="ARBA" id="ARBA00009772"/>
    </source>
</evidence>
<protein>
    <recommendedName>
        <fullName evidence="3 9">Flagellar biosynthetic protein FliR</fullName>
    </recommendedName>
</protein>
<keyword evidence="4 10" id="KW-1003">Cell membrane</keyword>
<keyword evidence="7 10" id="KW-0472">Membrane</keyword>
<keyword evidence="11" id="KW-0969">Cilium</keyword>
<dbReference type="KEGG" id="marq:MARGE09_P3147"/>
<dbReference type="InterPro" id="IPR006303">
    <property type="entry name" value="FliR"/>
</dbReference>
<feature type="transmembrane region" description="Helical" evidence="10">
    <location>
        <begin position="12"/>
        <end position="32"/>
    </location>
</feature>
<keyword evidence="5 10" id="KW-0812">Transmembrane</keyword>
<evidence type="ECO:0000256" key="8">
    <source>
        <dbReference type="ARBA" id="ARBA00023143"/>
    </source>
</evidence>
<comment type="function">
    <text evidence="1 10">Role in flagellar biosynthesis.</text>
</comment>
<evidence type="ECO:0000256" key="9">
    <source>
        <dbReference type="NCBIfam" id="TIGR01400"/>
    </source>
</evidence>